<feature type="chain" id="PRO_5019050576" evidence="13">
    <location>
        <begin position="28"/>
        <end position="751"/>
    </location>
</feature>
<accession>A0A437M9L0</accession>
<gene>
    <name evidence="16" type="ORF">EOD43_10170</name>
</gene>
<evidence type="ECO:0000256" key="8">
    <source>
        <dbReference type="ARBA" id="ARBA00023077"/>
    </source>
</evidence>
<dbReference type="PANTHER" id="PTHR32552:SF81">
    <property type="entry name" value="TONB-DEPENDENT OUTER MEMBRANE RECEPTOR"/>
    <property type="match status" value="1"/>
</dbReference>
<feature type="domain" description="TonB-dependent receptor-like beta-barrel" evidence="14">
    <location>
        <begin position="250"/>
        <end position="711"/>
    </location>
</feature>
<keyword evidence="6" id="KW-0408">Iron</keyword>
<dbReference type="AlphaFoldDB" id="A0A437M9L0"/>
<comment type="subcellular location">
    <subcellularLocation>
        <location evidence="1 11">Cell outer membrane</location>
        <topology evidence="1 11">Multi-pass membrane protein</topology>
    </subcellularLocation>
</comment>
<protein>
    <submittedName>
        <fullName evidence="16">TonB-dependent receptor</fullName>
    </submittedName>
</protein>
<dbReference type="OrthoDB" id="7223550at2"/>
<evidence type="ECO:0000256" key="10">
    <source>
        <dbReference type="ARBA" id="ARBA00023237"/>
    </source>
</evidence>
<keyword evidence="5 11" id="KW-0812">Transmembrane</keyword>
<dbReference type="GO" id="GO:0009279">
    <property type="term" value="C:cell outer membrane"/>
    <property type="evidence" value="ECO:0007669"/>
    <property type="project" value="UniProtKB-SubCell"/>
</dbReference>
<dbReference type="PANTHER" id="PTHR32552">
    <property type="entry name" value="FERRICHROME IRON RECEPTOR-RELATED"/>
    <property type="match status" value="1"/>
</dbReference>
<keyword evidence="2 11" id="KW-0813">Transport</keyword>
<dbReference type="InterPro" id="IPR000531">
    <property type="entry name" value="Beta-barrel_TonB"/>
</dbReference>
<organism evidence="16 17">
    <name type="scientific">Sphingomonas crocodyli</name>
    <dbReference type="NCBI Taxonomy" id="1979270"/>
    <lineage>
        <taxon>Bacteria</taxon>
        <taxon>Pseudomonadati</taxon>
        <taxon>Pseudomonadota</taxon>
        <taxon>Alphaproteobacteria</taxon>
        <taxon>Sphingomonadales</taxon>
        <taxon>Sphingomonadaceae</taxon>
        <taxon>Sphingomonas</taxon>
    </lineage>
</organism>
<feature type="signal peptide" evidence="13">
    <location>
        <begin position="1"/>
        <end position="27"/>
    </location>
</feature>
<dbReference type="SUPFAM" id="SSF56935">
    <property type="entry name" value="Porins"/>
    <property type="match status" value="1"/>
</dbReference>
<evidence type="ECO:0000256" key="12">
    <source>
        <dbReference type="RuleBase" id="RU003357"/>
    </source>
</evidence>
<reference evidence="16 17" key="1">
    <citation type="submission" date="2019-01" db="EMBL/GenBank/DDBJ databases">
        <authorList>
            <person name="Chen W.-M."/>
        </authorList>
    </citation>
    <scope>NUCLEOTIDE SEQUENCE [LARGE SCALE GENOMIC DNA]</scope>
    <source>
        <strain evidence="16 17">CCP-7</strain>
    </source>
</reference>
<keyword evidence="9 11" id="KW-0472">Membrane</keyword>
<dbReference type="GO" id="GO:0006826">
    <property type="term" value="P:iron ion transport"/>
    <property type="evidence" value="ECO:0007669"/>
    <property type="project" value="UniProtKB-KW"/>
</dbReference>
<keyword evidence="10 11" id="KW-0998">Cell outer membrane</keyword>
<evidence type="ECO:0000256" key="4">
    <source>
        <dbReference type="ARBA" id="ARBA00022496"/>
    </source>
</evidence>
<dbReference type="InterPro" id="IPR012910">
    <property type="entry name" value="Plug_dom"/>
</dbReference>
<evidence type="ECO:0000313" key="16">
    <source>
        <dbReference type="EMBL" id="RVT94194.1"/>
    </source>
</evidence>
<dbReference type="Proteomes" id="UP000282971">
    <property type="component" value="Unassembled WGS sequence"/>
</dbReference>
<dbReference type="PROSITE" id="PS52016">
    <property type="entry name" value="TONB_DEPENDENT_REC_3"/>
    <property type="match status" value="1"/>
</dbReference>
<keyword evidence="13" id="KW-0732">Signal</keyword>
<evidence type="ECO:0000313" key="17">
    <source>
        <dbReference type="Proteomes" id="UP000282971"/>
    </source>
</evidence>
<dbReference type="EMBL" id="SACN01000001">
    <property type="protein sequence ID" value="RVT94194.1"/>
    <property type="molecule type" value="Genomic_DNA"/>
</dbReference>
<evidence type="ECO:0000259" key="15">
    <source>
        <dbReference type="Pfam" id="PF07715"/>
    </source>
</evidence>
<dbReference type="InterPro" id="IPR006311">
    <property type="entry name" value="TAT_signal"/>
</dbReference>
<dbReference type="Gene3D" id="2.40.170.20">
    <property type="entry name" value="TonB-dependent receptor, beta-barrel domain"/>
    <property type="match status" value="1"/>
</dbReference>
<evidence type="ECO:0000256" key="13">
    <source>
        <dbReference type="SAM" id="SignalP"/>
    </source>
</evidence>
<feature type="domain" description="TonB-dependent receptor plug" evidence="15">
    <location>
        <begin position="59"/>
        <end position="165"/>
    </location>
</feature>
<comment type="caution">
    <text evidence="16">The sequence shown here is derived from an EMBL/GenBank/DDBJ whole genome shotgun (WGS) entry which is preliminary data.</text>
</comment>
<evidence type="ECO:0000256" key="3">
    <source>
        <dbReference type="ARBA" id="ARBA00022452"/>
    </source>
</evidence>
<sequence>MVMSVFRRYLFAGTALALAGVAAPGWAQTADTAAPAAPAVNDDQVAEIVVTATKRAESAQKVPISMSVVSGEQLEAFRATDVRSVMNAVPNLFVQQTAGNDVIYIRGFGSPPSNFSFDSAVSLYMDGVYAGRVRQAPMPFFDVGRVEVLRGPQGALFGKNTAAGAISIVSAGPTDSFQAGATALYDFKIEGYDANAYISGPITENLGFRVAGRIQNQDGYIRNEFNGKKEPENKNWMVRTTLKWEPSEKFDSTLKFEYVRMNRTGGQNVSGPLTTRPKADLTRYSVDSPLGREGYRNRSWILSNTANFYLGDYTLTSVTGYSRYKGTVINDFDQAVPTGGVTANSVYNSYPEDFDQFSQEIRLLSPTGRTIDFIVGAYYDDSTYHLDQFGGFNIASLNYFGLLNTFFDQEANSKSVFGQATWNVSPRLRVIGSLRYTSTHKEATFGGRLVYGPFALRPVNTTAAGSFTENLTDPSGTVQFDVTQDIMAYAAFGRGSKSGGFVSNTYGTTNADFRYRPERSRNYEIGLKFAALDRKIVGNVALYNTRFKNLQVSVYNPTTSSYLTGNAASATSKGVEGQLTVRPVRGLDITATGAYQDIKYNEYPGAACLASQTLAQCNPASPASIAANNLAGYRPSYTSKWTGSLQAHHRLLIGDYKIDTTGVASGRSSFFNSDDQSPIYGVQEGYVKYDLRVAFAPQDDKWHIAFVGKNLTNELTTGSVFRLPAPITAAPRSILYVEPSRSLAIEAGFKF</sequence>
<evidence type="ECO:0000256" key="9">
    <source>
        <dbReference type="ARBA" id="ARBA00023136"/>
    </source>
</evidence>
<evidence type="ECO:0000259" key="14">
    <source>
        <dbReference type="Pfam" id="PF00593"/>
    </source>
</evidence>
<keyword evidence="17" id="KW-1185">Reference proteome</keyword>
<evidence type="ECO:0000256" key="7">
    <source>
        <dbReference type="ARBA" id="ARBA00023065"/>
    </source>
</evidence>
<dbReference type="Pfam" id="PF00593">
    <property type="entry name" value="TonB_dep_Rec_b-barrel"/>
    <property type="match status" value="1"/>
</dbReference>
<dbReference type="Pfam" id="PF07715">
    <property type="entry name" value="Plug"/>
    <property type="match status" value="1"/>
</dbReference>
<evidence type="ECO:0000256" key="1">
    <source>
        <dbReference type="ARBA" id="ARBA00004571"/>
    </source>
</evidence>
<evidence type="ECO:0000256" key="5">
    <source>
        <dbReference type="ARBA" id="ARBA00022692"/>
    </source>
</evidence>
<comment type="similarity">
    <text evidence="11 12">Belongs to the TonB-dependent receptor family.</text>
</comment>
<evidence type="ECO:0000256" key="11">
    <source>
        <dbReference type="PROSITE-ProRule" id="PRU01360"/>
    </source>
</evidence>
<name>A0A437M9L0_9SPHN</name>
<evidence type="ECO:0000256" key="6">
    <source>
        <dbReference type="ARBA" id="ARBA00023004"/>
    </source>
</evidence>
<dbReference type="PROSITE" id="PS51318">
    <property type="entry name" value="TAT"/>
    <property type="match status" value="1"/>
</dbReference>
<dbReference type="InterPro" id="IPR036942">
    <property type="entry name" value="Beta-barrel_TonB_sf"/>
</dbReference>
<dbReference type="InterPro" id="IPR039426">
    <property type="entry name" value="TonB-dep_rcpt-like"/>
</dbReference>
<keyword evidence="7" id="KW-0406">Ion transport</keyword>
<keyword evidence="8 12" id="KW-0798">TonB box</keyword>
<keyword evidence="3 11" id="KW-1134">Transmembrane beta strand</keyword>
<evidence type="ECO:0000256" key="2">
    <source>
        <dbReference type="ARBA" id="ARBA00022448"/>
    </source>
</evidence>
<keyword evidence="4" id="KW-0410">Iron transport</keyword>
<keyword evidence="16" id="KW-0675">Receptor</keyword>
<proteinExistence type="inferred from homology"/>